<evidence type="ECO:0000256" key="1">
    <source>
        <dbReference type="SAM" id="MobiDB-lite"/>
    </source>
</evidence>
<evidence type="ECO:0000313" key="3">
    <source>
        <dbReference type="EMBL" id="KAK8890057.1"/>
    </source>
</evidence>
<organism evidence="3 4">
    <name type="scientific">Tritrichomonas musculus</name>
    <dbReference type="NCBI Taxonomy" id="1915356"/>
    <lineage>
        <taxon>Eukaryota</taxon>
        <taxon>Metamonada</taxon>
        <taxon>Parabasalia</taxon>
        <taxon>Tritrichomonadida</taxon>
        <taxon>Tritrichomonadidae</taxon>
        <taxon>Tritrichomonas</taxon>
    </lineage>
</organism>
<dbReference type="CDD" id="cd05379">
    <property type="entry name" value="CAP_bacterial"/>
    <property type="match status" value="1"/>
</dbReference>
<comment type="caution">
    <text evidence="3">The sequence shown here is derived from an EMBL/GenBank/DDBJ whole genome shotgun (WGS) entry which is preliminary data.</text>
</comment>
<keyword evidence="4" id="KW-1185">Reference proteome</keyword>
<name>A0ABR2KI04_9EUKA</name>
<dbReference type="InterPro" id="IPR035940">
    <property type="entry name" value="CAP_sf"/>
</dbReference>
<sequence length="260" mass="29936">MDYDLPEELADYLPKPRQGFQLLGSPPQRPSNVVVTKKVIVGKKPQITKPTTKKSSLNQKVPGARYSAPKRNVNVQTKKNPNVGTKKVQTVYPKKGKILSKVPENKWKEVRAGPREDPNVVRTEVEEIQIFLKYTNDFRRENNLNSLELSDELSEIARGHNYNMMEGKTPVGHEGFKDRAKQVKRKFLRVSENCAMYVGPREHLQTLFENLCNSTKHRQNLLGEFNTIGMSIGKNSENMWYVTQFFALFPEKQEKKDDDE</sequence>
<proteinExistence type="predicted"/>
<dbReference type="PANTHER" id="PTHR31157:SF1">
    <property type="entry name" value="SCP DOMAIN-CONTAINING PROTEIN"/>
    <property type="match status" value="1"/>
</dbReference>
<evidence type="ECO:0000313" key="4">
    <source>
        <dbReference type="Proteomes" id="UP001470230"/>
    </source>
</evidence>
<dbReference type="EMBL" id="JAPFFF010000005">
    <property type="protein sequence ID" value="KAK8890057.1"/>
    <property type="molecule type" value="Genomic_DNA"/>
</dbReference>
<protein>
    <recommendedName>
        <fullName evidence="2">SCP domain-containing protein</fullName>
    </recommendedName>
</protein>
<dbReference type="InterPro" id="IPR014044">
    <property type="entry name" value="CAP_dom"/>
</dbReference>
<dbReference type="PANTHER" id="PTHR31157">
    <property type="entry name" value="SCP DOMAIN-CONTAINING PROTEIN"/>
    <property type="match status" value="1"/>
</dbReference>
<evidence type="ECO:0000259" key="2">
    <source>
        <dbReference type="Pfam" id="PF00188"/>
    </source>
</evidence>
<dbReference type="Proteomes" id="UP001470230">
    <property type="component" value="Unassembled WGS sequence"/>
</dbReference>
<feature type="region of interest" description="Disordered" evidence="1">
    <location>
        <begin position="47"/>
        <end position="66"/>
    </location>
</feature>
<dbReference type="SUPFAM" id="SSF55797">
    <property type="entry name" value="PR-1-like"/>
    <property type="match status" value="1"/>
</dbReference>
<accession>A0ABR2KI04</accession>
<dbReference type="Gene3D" id="3.40.33.10">
    <property type="entry name" value="CAP"/>
    <property type="match status" value="1"/>
</dbReference>
<reference evidence="3 4" key="1">
    <citation type="submission" date="2024-04" db="EMBL/GenBank/DDBJ databases">
        <title>Tritrichomonas musculus Genome.</title>
        <authorList>
            <person name="Alves-Ferreira E."/>
            <person name="Grigg M."/>
            <person name="Lorenzi H."/>
            <person name="Galac M."/>
        </authorList>
    </citation>
    <scope>NUCLEOTIDE SEQUENCE [LARGE SCALE GENOMIC DNA]</scope>
    <source>
        <strain evidence="3 4">EAF2021</strain>
    </source>
</reference>
<dbReference type="Pfam" id="PF00188">
    <property type="entry name" value="CAP"/>
    <property type="match status" value="1"/>
</dbReference>
<gene>
    <name evidence="3" type="ORF">M9Y10_034816</name>
</gene>
<feature type="domain" description="SCP" evidence="2">
    <location>
        <begin position="132"/>
        <end position="242"/>
    </location>
</feature>